<reference evidence="1" key="1">
    <citation type="submission" date="2014-09" db="EMBL/GenBank/DDBJ databases">
        <authorList>
            <person name="Magalhaes I.L.F."/>
            <person name="Oliveira U."/>
            <person name="Santos F.R."/>
            <person name="Vidigal T.H.D.A."/>
            <person name="Brescovit A.D."/>
            <person name="Santos A.J."/>
        </authorList>
    </citation>
    <scope>NUCLEOTIDE SEQUENCE</scope>
    <source>
        <tissue evidence="1">Shoot tissue taken approximately 20 cm above the soil surface</tissue>
    </source>
</reference>
<dbReference type="EMBL" id="GBRH01191358">
    <property type="protein sequence ID" value="JAE06538.1"/>
    <property type="molecule type" value="Transcribed_RNA"/>
</dbReference>
<accession>A0A0A9FE55</accession>
<organism evidence="1">
    <name type="scientific">Arundo donax</name>
    <name type="common">Giant reed</name>
    <name type="synonym">Donax arundinaceus</name>
    <dbReference type="NCBI Taxonomy" id="35708"/>
    <lineage>
        <taxon>Eukaryota</taxon>
        <taxon>Viridiplantae</taxon>
        <taxon>Streptophyta</taxon>
        <taxon>Embryophyta</taxon>
        <taxon>Tracheophyta</taxon>
        <taxon>Spermatophyta</taxon>
        <taxon>Magnoliopsida</taxon>
        <taxon>Liliopsida</taxon>
        <taxon>Poales</taxon>
        <taxon>Poaceae</taxon>
        <taxon>PACMAD clade</taxon>
        <taxon>Arundinoideae</taxon>
        <taxon>Arundineae</taxon>
        <taxon>Arundo</taxon>
    </lineage>
</organism>
<sequence length="34" mass="3745">MLSAMCALPIVCELHLSIRNCLTSAIVCELDYMS</sequence>
<evidence type="ECO:0000313" key="1">
    <source>
        <dbReference type="EMBL" id="JAE06538.1"/>
    </source>
</evidence>
<dbReference type="AlphaFoldDB" id="A0A0A9FE55"/>
<proteinExistence type="predicted"/>
<name>A0A0A9FE55_ARUDO</name>
<reference evidence="1" key="2">
    <citation type="journal article" date="2015" name="Data Brief">
        <title>Shoot transcriptome of the giant reed, Arundo donax.</title>
        <authorList>
            <person name="Barrero R.A."/>
            <person name="Guerrero F.D."/>
            <person name="Moolhuijzen P."/>
            <person name="Goolsby J.A."/>
            <person name="Tidwell J."/>
            <person name="Bellgard S.E."/>
            <person name="Bellgard M.I."/>
        </authorList>
    </citation>
    <scope>NUCLEOTIDE SEQUENCE</scope>
    <source>
        <tissue evidence="1">Shoot tissue taken approximately 20 cm above the soil surface</tissue>
    </source>
</reference>
<protein>
    <submittedName>
        <fullName evidence="1">Uncharacterized protein</fullName>
    </submittedName>
</protein>